<dbReference type="PANTHER" id="PTHR46615:SF1">
    <property type="entry name" value="ARYLSULFATASE K"/>
    <property type="match status" value="1"/>
</dbReference>
<dbReference type="EMBL" id="FXUG01000016">
    <property type="protein sequence ID" value="SMP73235.1"/>
    <property type="molecule type" value="Genomic_DNA"/>
</dbReference>
<evidence type="ECO:0000313" key="3">
    <source>
        <dbReference type="EMBL" id="SMP73235.1"/>
    </source>
</evidence>
<evidence type="ECO:0000256" key="1">
    <source>
        <dbReference type="SAM" id="SignalP"/>
    </source>
</evidence>
<name>A0ABY1QM10_9BACT</name>
<dbReference type="CDD" id="cd16155">
    <property type="entry name" value="sulfatase_like"/>
    <property type="match status" value="1"/>
</dbReference>
<dbReference type="SUPFAM" id="SSF53649">
    <property type="entry name" value="Alkaline phosphatase-like"/>
    <property type="match status" value="1"/>
</dbReference>
<dbReference type="Proteomes" id="UP001158067">
    <property type="component" value="Unassembled WGS sequence"/>
</dbReference>
<dbReference type="InterPro" id="IPR017850">
    <property type="entry name" value="Alkaline_phosphatase_core_sf"/>
</dbReference>
<dbReference type="PANTHER" id="PTHR46615">
    <property type="entry name" value="ARYLSULFATASE K"/>
    <property type="match status" value="1"/>
</dbReference>
<feature type="domain" description="Sulfatase N-terminal" evidence="2">
    <location>
        <begin position="31"/>
        <end position="369"/>
    </location>
</feature>
<evidence type="ECO:0000313" key="4">
    <source>
        <dbReference type="Proteomes" id="UP001158067"/>
    </source>
</evidence>
<gene>
    <name evidence="3" type="ORF">SAMN06265222_11663</name>
</gene>
<accession>A0ABY1QM10</accession>
<feature type="signal peptide" evidence="1">
    <location>
        <begin position="1"/>
        <end position="18"/>
    </location>
</feature>
<proteinExistence type="predicted"/>
<dbReference type="InterPro" id="IPR051849">
    <property type="entry name" value="GAG-degrading_sulfatase"/>
</dbReference>
<keyword evidence="4" id="KW-1185">Reference proteome</keyword>
<dbReference type="InterPro" id="IPR000917">
    <property type="entry name" value="Sulfatase_N"/>
</dbReference>
<evidence type="ECO:0000259" key="2">
    <source>
        <dbReference type="Pfam" id="PF00884"/>
    </source>
</evidence>
<sequence>MRRLIVLLPLLFAATASAASPDQPKAGAERPNILFILADDQSPFDLKVYNRKSTLQTPTLDKLAAGGMVIDAAHQMGSWTGAVCTGSRHMIMTGRTVWHLPGSRKKPNASDPQYVPANLADHSMAAVFNAAGYDTMRTCKKGNSYSAANKQFTVVKEATKRGGTDETGSAWHAKQVLEYLHDREAAKDQDPFLIYFGFSHPHDTRDGKPELLAKYGAVNHTDKNSLPPANAKQPSLPSNYLPKHPFNNSHMNVRDEVSVSGVWKNRDKSTIRNELGREYACSENIDIQINSVLEKLEAMGELDNTYVFYTADHGMAIGRHGLQGKQNLYEHTFRVPFIVNGPGIKPGTRAKGNIYLLDVLATICDLTGIQTPETCEGESFKPVLMGEKETVRDVLYGGYCGGSKPGMRCVKQGEWKLIRYESAKSGDSETQLFNLAENPGEFLAQHHDPAVMTLVGTKLNPRMVNLADDPAHAEKRKEMEQLLLDQMRQLDDPYRFSDQP</sequence>
<protein>
    <submittedName>
        <fullName evidence="3">Arylsulfatase A</fullName>
    </submittedName>
</protein>
<keyword evidence="1" id="KW-0732">Signal</keyword>
<dbReference type="Gene3D" id="3.40.720.10">
    <property type="entry name" value="Alkaline Phosphatase, subunit A"/>
    <property type="match status" value="1"/>
</dbReference>
<dbReference type="Pfam" id="PF00884">
    <property type="entry name" value="Sulfatase"/>
    <property type="match status" value="1"/>
</dbReference>
<dbReference type="RefSeq" id="WP_283434711.1">
    <property type="nucleotide sequence ID" value="NZ_FXUG01000016.1"/>
</dbReference>
<reference evidence="3 4" key="1">
    <citation type="submission" date="2017-05" db="EMBL/GenBank/DDBJ databases">
        <authorList>
            <person name="Varghese N."/>
            <person name="Submissions S."/>
        </authorList>
    </citation>
    <scope>NUCLEOTIDE SEQUENCE [LARGE SCALE GENOMIC DNA]</scope>
    <source>
        <strain evidence="3 4">DSM 25457</strain>
    </source>
</reference>
<comment type="caution">
    <text evidence="3">The sequence shown here is derived from an EMBL/GenBank/DDBJ whole genome shotgun (WGS) entry which is preliminary data.</text>
</comment>
<organism evidence="3 4">
    <name type="scientific">Neorhodopirellula lusitana</name>
    <dbReference type="NCBI Taxonomy" id="445327"/>
    <lineage>
        <taxon>Bacteria</taxon>
        <taxon>Pseudomonadati</taxon>
        <taxon>Planctomycetota</taxon>
        <taxon>Planctomycetia</taxon>
        <taxon>Pirellulales</taxon>
        <taxon>Pirellulaceae</taxon>
        <taxon>Neorhodopirellula</taxon>
    </lineage>
</organism>
<feature type="chain" id="PRO_5046681510" evidence="1">
    <location>
        <begin position="19"/>
        <end position="500"/>
    </location>
</feature>